<dbReference type="Proteomes" id="UP000076632">
    <property type="component" value="Unassembled WGS sequence"/>
</dbReference>
<dbReference type="InParanoid" id="A0A164ZUD1"/>
<protein>
    <submittedName>
        <fullName evidence="1">Uncharacterized protein</fullName>
    </submittedName>
</protein>
<evidence type="ECO:0000313" key="2">
    <source>
        <dbReference type="Proteomes" id="UP000076632"/>
    </source>
</evidence>
<gene>
    <name evidence="1" type="ORF">L228DRAFT_45611</name>
</gene>
<dbReference type="RefSeq" id="XP_018185088.1">
    <property type="nucleotide sequence ID" value="XM_018336613.1"/>
</dbReference>
<reference evidence="1 2" key="1">
    <citation type="journal article" date="2016" name="Fungal Biol.">
        <title>The genome of Xylona heveae provides a window into fungal endophytism.</title>
        <authorList>
            <person name="Gazis R."/>
            <person name="Kuo A."/>
            <person name="Riley R."/>
            <person name="LaButti K."/>
            <person name="Lipzen A."/>
            <person name="Lin J."/>
            <person name="Amirebrahimi M."/>
            <person name="Hesse C.N."/>
            <person name="Spatafora J.W."/>
            <person name="Henrissat B."/>
            <person name="Hainaut M."/>
            <person name="Grigoriev I.V."/>
            <person name="Hibbett D.S."/>
        </authorList>
    </citation>
    <scope>NUCLEOTIDE SEQUENCE [LARGE SCALE GENOMIC DNA]</scope>
    <source>
        <strain evidence="1 2">TC161</strain>
    </source>
</reference>
<dbReference type="AlphaFoldDB" id="A0A164ZUD1"/>
<evidence type="ECO:0000313" key="1">
    <source>
        <dbReference type="EMBL" id="KZF19533.1"/>
    </source>
</evidence>
<dbReference type="GeneID" id="28901750"/>
<dbReference type="EMBL" id="KV407466">
    <property type="protein sequence ID" value="KZF19533.1"/>
    <property type="molecule type" value="Genomic_DNA"/>
</dbReference>
<proteinExistence type="predicted"/>
<keyword evidence="2" id="KW-1185">Reference proteome</keyword>
<name>A0A164ZUD1_XYLHT</name>
<accession>A0A164ZUD1</accession>
<organism evidence="1 2">
    <name type="scientific">Xylona heveae (strain CBS 132557 / TC161)</name>
    <dbReference type="NCBI Taxonomy" id="1328760"/>
    <lineage>
        <taxon>Eukaryota</taxon>
        <taxon>Fungi</taxon>
        <taxon>Dikarya</taxon>
        <taxon>Ascomycota</taxon>
        <taxon>Pezizomycotina</taxon>
        <taxon>Xylonomycetes</taxon>
        <taxon>Xylonales</taxon>
        <taxon>Xylonaceae</taxon>
        <taxon>Xylona</taxon>
    </lineage>
</organism>
<sequence>MDLVSKRLEVAALLKRRYFVAWQMMQARSLSPESSRGCVRRRRLSHDTRRAKPQLLCKITIGSLTDCQANLVAISSLPHLHLAWRTLRHQFTHPSLNFFLPYCVAECADKYLKCTQSCVQSTSLARCPLLVLECVSATCEVNRFFHYSKYNRWPYRILRHIRKPKYNQTLGE</sequence>